<name>A0AAU8DS41_9ACTN</name>
<reference evidence="2" key="1">
    <citation type="submission" date="2024-05" db="EMBL/GenBank/DDBJ databases">
        <authorList>
            <person name="Cai S.Y."/>
            <person name="Jin L.M."/>
            <person name="Li H.R."/>
        </authorList>
    </citation>
    <scope>NUCLEOTIDE SEQUENCE</scope>
    <source>
        <strain evidence="2">A5-74</strain>
    </source>
</reference>
<evidence type="ECO:0000256" key="1">
    <source>
        <dbReference type="SAM" id="Phobius"/>
    </source>
</evidence>
<sequence>MGFIFTLIALVGLLAALGYAGFLWQFDKVAQKRAGGEVARQRIKKRMPLALGSTAAAALGLIITAASGTGGDILGIILAGGAGVWSASQIGQANKQL</sequence>
<dbReference type="AlphaFoldDB" id="A0AAU8DS41"/>
<dbReference type="RefSeq" id="WP_353649283.1">
    <property type="nucleotide sequence ID" value="NZ_CP159218.1"/>
</dbReference>
<feature type="transmembrane region" description="Helical" evidence="1">
    <location>
        <begin position="47"/>
        <end position="67"/>
    </location>
</feature>
<dbReference type="EMBL" id="CP159218">
    <property type="protein sequence ID" value="XCG63668.1"/>
    <property type="molecule type" value="Genomic_DNA"/>
</dbReference>
<keyword evidence="1" id="KW-0812">Transmembrane</keyword>
<organism evidence="2">
    <name type="scientific">Nakamurella sp. A5-74</name>
    <dbReference type="NCBI Taxonomy" id="3158264"/>
    <lineage>
        <taxon>Bacteria</taxon>
        <taxon>Bacillati</taxon>
        <taxon>Actinomycetota</taxon>
        <taxon>Actinomycetes</taxon>
        <taxon>Nakamurellales</taxon>
        <taxon>Nakamurellaceae</taxon>
        <taxon>Nakamurella</taxon>
    </lineage>
</organism>
<feature type="transmembrane region" description="Helical" evidence="1">
    <location>
        <begin position="73"/>
        <end position="91"/>
    </location>
</feature>
<proteinExistence type="predicted"/>
<gene>
    <name evidence="2" type="ORF">ABLG96_21205</name>
</gene>
<keyword evidence="1" id="KW-0472">Membrane</keyword>
<accession>A0AAU8DS41</accession>
<keyword evidence="1" id="KW-1133">Transmembrane helix</keyword>
<protein>
    <submittedName>
        <fullName evidence="2">Uncharacterized protein</fullName>
    </submittedName>
</protein>
<evidence type="ECO:0000313" key="2">
    <source>
        <dbReference type="EMBL" id="XCG63668.1"/>
    </source>
</evidence>
<feature type="transmembrane region" description="Helical" evidence="1">
    <location>
        <begin position="6"/>
        <end position="26"/>
    </location>
</feature>